<comment type="subcellular location">
    <subcellularLocation>
        <location evidence="1">Endomembrane system</location>
    </subcellularLocation>
</comment>
<evidence type="ECO:0000256" key="3">
    <source>
        <dbReference type="ARBA" id="ARBA00022553"/>
    </source>
</evidence>
<dbReference type="AlphaFoldDB" id="A0A4U1FLM7"/>
<evidence type="ECO:0000256" key="4">
    <source>
        <dbReference type="ARBA" id="ARBA00022801"/>
    </source>
</evidence>
<dbReference type="GO" id="GO:0070373">
    <property type="term" value="P:negative regulation of ERK1 and ERK2 cascade"/>
    <property type="evidence" value="ECO:0007669"/>
    <property type="project" value="TreeGrafter"/>
</dbReference>
<protein>
    <recommendedName>
        <fullName evidence="2">protein-tyrosine-phosphatase</fullName>
        <ecNumber evidence="2">3.1.3.48</ecNumber>
    </recommendedName>
</protein>
<keyword evidence="4" id="KW-0378">Hydrolase</keyword>
<accession>A0A4U1FLM7</accession>
<name>A0A4U1FLM7_MONMO</name>
<dbReference type="EC" id="3.1.3.48" evidence="2"/>
<evidence type="ECO:0000256" key="5">
    <source>
        <dbReference type="ARBA" id="ARBA00022912"/>
    </source>
</evidence>
<dbReference type="GO" id="GO:0012505">
    <property type="term" value="C:endomembrane system"/>
    <property type="evidence" value="ECO:0007669"/>
    <property type="project" value="UniProtKB-SubCell"/>
</dbReference>
<dbReference type="GO" id="GO:0019901">
    <property type="term" value="F:protein kinase binding"/>
    <property type="evidence" value="ECO:0007669"/>
    <property type="project" value="TreeGrafter"/>
</dbReference>
<keyword evidence="5" id="KW-0904">Protein phosphatase</keyword>
<evidence type="ECO:0000313" key="10">
    <source>
        <dbReference type="Proteomes" id="UP000308365"/>
    </source>
</evidence>
<dbReference type="GO" id="GO:0004726">
    <property type="term" value="F:non-membrane spanning protein tyrosine phosphatase activity"/>
    <property type="evidence" value="ECO:0007669"/>
    <property type="project" value="TreeGrafter"/>
</dbReference>
<dbReference type="GO" id="GO:0005737">
    <property type="term" value="C:cytoplasm"/>
    <property type="evidence" value="ECO:0007669"/>
    <property type="project" value="TreeGrafter"/>
</dbReference>
<keyword evidence="3" id="KW-0597">Phosphoprotein</keyword>
<gene>
    <name evidence="9" type="ORF">EI555_008100</name>
</gene>
<dbReference type="EMBL" id="RWIC01000101">
    <property type="protein sequence ID" value="TKC49916.1"/>
    <property type="molecule type" value="Genomic_DNA"/>
</dbReference>
<feature type="domain" description="Tyrosine-protein phosphatase" evidence="8">
    <location>
        <begin position="48"/>
        <end position="208"/>
    </location>
</feature>
<feature type="non-terminal residue" evidence="9">
    <location>
        <position position="1"/>
    </location>
</feature>
<dbReference type="Pfam" id="PF00102">
    <property type="entry name" value="Y_phosphatase"/>
    <property type="match status" value="1"/>
</dbReference>
<dbReference type="PANTHER" id="PTHR46047:SF1">
    <property type="entry name" value="TYROSINE-PROTEIN PHOSPHATASE NON-RECEPTOR TYPE 2"/>
    <property type="match status" value="1"/>
</dbReference>
<organism evidence="9 10">
    <name type="scientific">Monodon monoceros</name>
    <name type="common">Narwhal</name>
    <name type="synonym">Ceratodon monodon</name>
    <dbReference type="NCBI Taxonomy" id="40151"/>
    <lineage>
        <taxon>Eukaryota</taxon>
        <taxon>Metazoa</taxon>
        <taxon>Chordata</taxon>
        <taxon>Craniata</taxon>
        <taxon>Vertebrata</taxon>
        <taxon>Euteleostomi</taxon>
        <taxon>Mammalia</taxon>
        <taxon>Eutheria</taxon>
        <taxon>Laurasiatheria</taxon>
        <taxon>Artiodactyla</taxon>
        <taxon>Whippomorpha</taxon>
        <taxon>Cetacea</taxon>
        <taxon>Odontoceti</taxon>
        <taxon>Monodontidae</taxon>
        <taxon>Monodon</taxon>
    </lineage>
</organism>
<dbReference type="SUPFAM" id="SSF52799">
    <property type="entry name" value="(Phosphotyrosine protein) phosphatases II"/>
    <property type="match status" value="1"/>
</dbReference>
<dbReference type="SMART" id="SM00194">
    <property type="entry name" value="PTPc"/>
    <property type="match status" value="1"/>
</dbReference>
<evidence type="ECO:0000313" key="9">
    <source>
        <dbReference type="EMBL" id="TKC49916.1"/>
    </source>
</evidence>
<comment type="caution">
    <text evidence="9">The sequence shown here is derived from an EMBL/GenBank/DDBJ whole genome shotgun (WGS) entry which is preliminary data.</text>
</comment>
<dbReference type="Proteomes" id="UP000308365">
    <property type="component" value="Unassembled WGS sequence"/>
</dbReference>
<dbReference type="PROSITE" id="PS50055">
    <property type="entry name" value="TYR_PHOSPHATASE_PTP"/>
    <property type="match status" value="1"/>
</dbReference>
<dbReference type="InterPro" id="IPR029021">
    <property type="entry name" value="Prot-tyrosine_phosphatase-like"/>
</dbReference>
<evidence type="ECO:0000256" key="6">
    <source>
        <dbReference type="ARBA" id="ARBA00023136"/>
    </source>
</evidence>
<dbReference type="InterPro" id="IPR051985">
    <property type="entry name" value="NR_tyrosine_phosphatase"/>
</dbReference>
<reference evidence="10" key="1">
    <citation type="journal article" date="2019" name="IScience">
        <title>Narwhal Genome Reveals Long-Term Low Genetic Diversity despite Current Large Abundance Size.</title>
        <authorList>
            <person name="Westbury M.V."/>
            <person name="Petersen B."/>
            <person name="Garde E."/>
            <person name="Heide-Jorgensen M.P."/>
            <person name="Lorenzen E.D."/>
        </authorList>
    </citation>
    <scope>NUCLEOTIDE SEQUENCE [LARGE SCALE GENOMIC DNA]</scope>
</reference>
<proteinExistence type="predicted"/>
<dbReference type="InterPro" id="IPR000242">
    <property type="entry name" value="PTP_cat"/>
</dbReference>
<evidence type="ECO:0000256" key="1">
    <source>
        <dbReference type="ARBA" id="ARBA00004308"/>
    </source>
</evidence>
<feature type="region of interest" description="Disordered" evidence="7">
    <location>
        <begin position="282"/>
        <end position="306"/>
    </location>
</feature>
<dbReference type="PANTHER" id="PTHR46047">
    <property type="entry name" value="TYROSINE-PROTEIN PHOSPHATASE NON-RECEPTOR TYPE 61F"/>
    <property type="match status" value="1"/>
</dbReference>
<evidence type="ECO:0000256" key="2">
    <source>
        <dbReference type="ARBA" id="ARBA00013064"/>
    </source>
</evidence>
<sequence>AETAIHLLGRVAGLWQGSQSMAARASSQSFLEGAWKFAVSHMTSLRVAKFPENRNRHIYRDVSPYDYSLDREEEQRSYILTECPLPNSGCHFWLMVWQQKTKSVVTLNRIYWPTKGEGEMLLKETGFSVKFLSEDVKSYYTVHLLQLGTTNSDFGVPESPVSFLSLNPEYGTVVIRRSAGIGRSGTFSLVDICLVLMEKGDNINIKQLEIQVYRNGGKNFLTKTLCPVFDQSPSKITSEKYNGNRIGLEEEKLTGDRYTGLSSEMQDTLEENSESALRKRLLGDRKEHSSEGVANEAEVERDPTKKGKDGFIGNPFSLRWGLCQSFWLVLLLAGHCFLSKTPYK</sequence>
<dbReference type="GO" id="GO:0046426">
    <property type="term" value="P:negative regulation of receptor signaling pathway via JAK-STAT"/>
    <property type="evidence" value="ECO:0007669"/>
    <property type="project" value="TreeGrafter"/>
</dbReference>
<dbReference type="GO" id="GO:0005634">
    <property type="term" value="C:nucleus"/>
    <property type="evidence" value="ECO:0007669"/>
    <property type="project" value="TreeGrafter"/>
</dbReference>
<evidence type="ECO:0000259" key="8">
    <source>
        <dbReference type="PROSITE" id="PS50055"/>
    </source>
</evidence>
<evidence type="ECO:0000256" key="7">
    <source>
        <dbReference type="SAM" id="MobiDB-lite"/>
    </source>
</evidence>
<keyword evidence="6" id="KW-0472">Membrane</keyword>
<dbReference type="Gene3D" id="3.90.190.10">
    <property type="entry name" value="Protein tyrosine phosphatase superfamily"/>
    <property type="match status" value="1"/>
</dbReference>